<name>A0ABD4XT65_9CHLR</name>
<dbReference type="AlphaFoldDB" id="A0ABD4XT65"/>
<protein>
    <submittedName>
        <fullName evidence="1">Uncharacterized protein</fullName>
    </submittedName>
</protein>
<evidence type="ECO:0000313" key="2">
    <source>
        <dbReference type="Proteomes" id="UP001321249"/>
    </source>
</evidence>
<proteinExistence type="predicted"/>
<dbReference type="RefSeq" id="WP_342825416.1">
    <property type="nucleotide sequence ID" value="NZ_WMBD01000003.1"/>
</dbReference>
<dbReference type="Proteomes" id="UP001321249">
    <property type="component" value="Unassembled WGS sequence"/>
</dbReference>
<reference evidence="1 2" key="1">
    <citation type="submission" date="2019-11" db="EMBL/GenBank/DDBJ databases">
        <authorList>
            <person name="Cho J.-C."/>
        </authorList>
    </citation>
    <scope>NUCLEOTIDE SEQUENCE [LARGE SCALE GENOMIC DNA]</scope>
    <source>
        <strain evidence="1 2">JH702</strain>
    </source>
</reference>
<organism evidence="1 2">
    <name type="scientific">Candidatus Lucifugimonas marina</name>
    <dbReference type="NCBI Taxonomy" id="3038979"/>
    <lineage>
        <taxon>Bacteria</taxon>
        <taxon>Bacillati</taxon>
        <taxon>Chloroflexota</taxon>
        <taxon>Dehalococcoidia</taxon>
        <taxon>SAR202 cluster</taxon>
        <taxon>Candidatus Lucifugimonadales</taxon>
        <taxon>Candidatus Lucifugimonadaceae</taxon>
        <taxon>Candidatus Lucifugimonas</taxon>
    </lineage>
</organism>
<sequence length="69" mass="7556">MLKSSQPPLFKYSLCKMVFPISSAHTSLNQTFCTKCASRLIPVRSNKAIVVCGGYLDVVGIPAEFLQGY</sequence>
<gene>
    <name evidence="1" type="ORF">GKO46_09170</name>
</gene>
<accession>A0ABD4XT65</accession>
<comment type="caution">
    <text evidence="1">The sequence shown here is derived from an EMBL/GenBank/DDBJ whole genome shotgun (WGS) entry which is preliminary data.</text>
</comment>
<dbReference type="EMBL" id="WMBE01000003">
    <property type="protein sequence ID" value="MDG0867239.1"/>
    <property type="molecule type" value="Genomic_DNA"/>
</dbReference>
<evidence type="ECO:0000313" key="1">
    <source>
        <dbReference type="EMBL" id="MDG0867239.1"/>
    </source>
</evidence>